<dbReference type="AlphaFoldDB" id="A0A3S5AP64"/>
<keyword evidence="2" id="KW-1185">Reference proteome</keyword>
<name>A0A3S5AP64_9PLAT</name>
<sequence>MADYFAGLCQDLPRWSLEDRGVALQPYQFIVESPRQTFNVEPAKPVLGHRATGKKTSSQICFYKKSLQSFVNNKNQPKRQKENVKIGMLHAIKSVPPFPQRTLCAHSDCQFFEQVGQMASAESGQNDTLPTERRILCLNQVKATTKSDSRRRHFRTNMVPVVSLPEESLDQRILGELVKRVYNLRKLNELPWHLAWSGRLYEFHSEITFNYTFLASRLQATSW</sequence>
<proteinExistence type="predicted"/>
<organism evidence="1 2">
    <name type="scientific">Protopolystoma xenopodis</name>
    <dbReference type="NCBI Taxonomy" id="117903"/>
    <lineage>
        <taxon>Eukaryota</taxon>
        <taxon>Metazoa</taxon>
        <taxon>Spiralia</taxon>
        <taxon>Lophotrochozoa</taxon>
        <taxon>Platyhelminthes</taxon>
        <taxon>Monogenea</taxon>
        <taxon>Polyopisthocotylea</taxon>
        <taxon>Polystomatidea</taxon>
        <taxon>Polystomatidae</taxon>
        <taxon>Protopolystoma</taxon>
    </lineage>
</organism>
<evidence type="ECO:0000313" key="2">
    <source>
        <dbReference type="Proteomes" id="UP000784294"/>
    </source>
</evidence>
<dbReference type="Proteomes" id="UP000784294">
    <property type="component" value="Unassembled WGS sequence"/>
</dbReference>
<gene>
    <name evidence="1" type="ORF">PXEA_LOCUS15039</name>
</gene>
<dbReference type="EMBL" id="CAAALY010052144">
    <property type="protein sequence ID" value="VEL21599.1"/>
    <property type="molecule type" value="Genomic_DNA"/>
</dbReference>
<evidence type="ECO:0000313" key="1">
    <source>
        <dbReference type="EMBL" id="VEL21599.1"/>
    </source>
</evidence>
<accession>A0A3S5AP64</accession>
<protein>
    <submittedName>
        <fullName evidence="1">Uncharacterized protein</fullName>
    </submittedName>
</protein>
<comment type="caution">
    <text evidence="1">The sequence shown here is derived from an EMBL/GenBank/DDBJ whole genome shotgun (WGS) entry which is preliminary data.</text>
</comment>
<reference evidence="1" key="1">
    <citation type="submission" date="2018-11" db="EMBL/GenBank/DDBJ databases">
        <authorList>
            <consortium name="Pathogen Informatics"/>
        </authorList>
    </citation>
    <scope>NUCLEOTIDE SEQUENCE</scope>
</reference>
<dbReference type="OrthoDB" id="2325716at2759"/>